<dbReference type="Proteomes" id="UP001161064">
    <property type="component" value="Unassembled WGS sequence"/>
</dbReference>
<dbReference type="RefSeq" id="WP_284360565.1">
    <property type="nucleotide sequence ID" value="NZ_BPFZ01000011.1"/>
</dbReference>
<organism evidence="2 3">
    <name type="scientific">Candidatus Phycosocius spiralis</name>
    <dbReference type="NCBI Taxonomy" id="2815099"/>
    <lineage>
        <taxon>Bacteria</taxon>
        <taxon>Pseudomonadati</taxon>
        <taxon>Pseudomonadota</taxon>
        <taxon>Alphaproteobacteria</taxon>
        <taxon>Caulobacterales</taxon>
        <taxon>Caulobacterales incertae sedis</taxon>
        <taxon>Candidatus Phycosocius</taxon>
    </lineage>
</organism>
<feature type="domain" description="Bacteriophage phiJL001 Gp84 C-terminal" evidence="1">
    <location>
        <begin position="196"/>
        <end position="277"/>
    </location>
</feature>
<comment type="caution">
    <text evidence="2">The sequence shown here is derived from an EMBL/GenBank/DDBJ whole genome shotgun (WGS) entry which is preliminary data.</text>
</comment>
<dbReference type="InterPro" id="IPR011928">
    <property type="entry name" value="Phage_phiJL001_Gp84"/>
</dbReference>
<reference evidence="2" key="2">
    <citation type="journal article" date="2023" name="ISME Commun">
        <title>Characterization of a bloom-associated alphaproteobacterial lineage, 'Candidatus Phycosocius': insights into freshwater algal-bacterial interactions.</title>
        <authorList>
            <person name="Tanabe Y."/>
            <person name="Yamaguchi H."/>
            <person name="Yoshida M."/>
            <person name="Kai A."/>
            <person name="Okazaki Y."/>
        </authorList>
    </citation>
    <scope>NUCLEOTIDE SEQUENCE</scope>
    <source>
        <strain evidence="2">BOTRYCO-1</strain>
    </source>
</reference>
<evidence type="ECO:0000313" key="2">
    <source>
        <dbReference type="EMBL" id="GIU67611.1"/>
    </source>
</evidence>
<keyword evidence="3" id="KW-1185">Reference proteome</keyword>
<proteinExistence type="predicted"/>
<dbReference type="Pfam" id="PF09356">
    <property type="entry name" value="Phage_BR0599"/>
    <property type="match status" value="1"/>
</dbReference>
<gene>
    <name evidence="2" type="ORF">PsB1_1765</name>
</gene>
<sequence>MRQLNPALTAKLVEGVTTLARAWRLTRKDGFIVAATEHDRDLTRLGTLFQASISLRENALEKELSLSPGHGALSGALRLDRVSEADVRIGLWDQAKVEAFAFDWTDAESAIHLWSGTVQSITCQGHAFELSITSLDPNLNQVIGKVYARTCDAQLGDGRCKADLSTPTRSWNSVITSIPNDRTLIVPKPAAIVLDHWVGGSCAFQTGPAANWKTSLAKLEFAQNEIALALAQPMPIMAQAGNRVLLKVGCDKSYATCRDRFQNQLNFRGVPTLPGDDAVFSGPAISGNTGGRR</sequence>
<accession>A0ABQ4PXD6</accession>
<dbReference type="InterPro" id="IPR018964">
    <property type="entry name" value="Phage_phiJL001_Gp84_C"/>
</dbReference>
<name>A0ABQ4PXD6_9PROT</name>
<evidence type="ECO:0000313" key="3">
    <source>
        <dbReference type="Proteomes" id="UP001161064"/>
    </source>
</evidence>
<dbReference type="Pfam" id="PF09931">
    <property type="entry name" value="Phage_phiJL001_Gp84_N"/>
    <property type="match status" value="1"/>
</dbReference>
<dbReference type="EMBL" id="BPFZ01000011">
    <property type="protein sequence ID" value="GIU67611.1"/>
    <property type="molecule type" value="Genomic_DNA"/>
</dbReference>
<evidence type="ECO:0000259" key="1">
    <source>
        <dbReference type="Pfam" id="PF09356"/>
    </source>
</evidence>
<reference evidence="2" key="1">
    <citation type="submission" date="2021-05" db="EMBL/GenBank/DDBJ databases">
        <authorList>
            <person name="Tanabe Y."/>
        </authorList>
    </citation>
    <scope>NUCLEOTIDE SEQUENCE</scope>
    <source>
        <strain evidence="2">BOTRYCO-1</strain>
    </source>
</reference>
<protein>
    <recommendedName>
        <fullName evidence="1">Bacteriophage phiJL001 Gp84 C-terminal domain-containing protein</fullName>
    </recommendedName>
</protein>
<dbReference type="NCBIfam" id="TIGR02218">
    <property type="entry name" value="phg_TIGR02218"/>
    <property type="match status" value="1"/>
</dbReference>